<dbReference type="Pfam" id="PF08310">
    <property type="entry name" value="LGFP"/>
    <property type="match status" value="1"/>
</dbReference>
<organism evidence="1 2">
    <name type="scientific">Nocardia colli</name>
    <dbReference type="NCBI Taxonomy" id="2545717"/>
    <lineage>
        <taxon>Bacteria</taxon>
        <taxon>Bacillati</taxon>
        <taxon>Actinomycetota</taxon>
        <taxon>Actinomycetes</taxon>
        <taxon>Mycobacteriales</taxon>
        <taxon>Nocardiaceae</taxon>
        <taxon>Nocardia</taxon>
    </lineage>
</organism>
<evidence type="ECO:0008006" key="3">
    <source>
        <dbReference type="Google" id="ProtNLM"/>
    </source>
</evidence>
<sequence length="526" mass="57635">MADDTIWQPGWRWCSRCQGLTYQGAGPGVCWDGAPHYGNDSRPYFLATTADPGADVQGGWRWCNRCQGLAWSGYGYGVCWDGHQHDYNGSGLYVVYANVRPNGTQDGWRWCNRCQGLIFSGFGQGICWDGNPHDFTGSGDYSVRYTRNLVGELFPDLAATAEDVRQKIDAKAEKLGGETFTGPRQGGAATGLTSFDIASTRYEKCTIFYHKDVGAFEIHGEIRRKYEYLNLGAVLGMPITDETACADGVGRFNHFTNGSIFWHPDTGPFAVHGAIHDLWQQRGMERGPLGYPICDQFSTPSGSQSCLFQNGGLSQDGGDPAVDAPAANLDSGPLLDFIWRFFDRFVHESPENIGLYPQKSRDRMSSTGGDFLRARNRIMTVTINGFRDNGLLIGDTEWSAQMDLLMHEVDNVVPADIPAEKRAGFMGKNLVVELMPGSPRVVARGGLDQIAAKVQRNLSDGISDAFARPIRLVAPDDERLPTFPRDSEILGIIIRPAGGLSILFSRSFAGGFAAAVAQRRLDDLGT</sequence>
<dbReference type="Proteomes" id="UP000323876">
    <property type="component" value="Unassembled WGS sequence"/>
</dbReference>
<accession>A0A5N0EI56</accession>
<evidence type="ECO:0000313" key="2">
    <source>
        <dbReference type="Proteomes" id="UP000323876"/>
    </source>
</evidence>
<name>A0A5N0EI56_9NOCA</name>
<evidence type="ECO:0000313" key="1">
    <source>
        <dbReference type="EMBL" id="KAA8889077.1"/>
    </source>
</evidence>
<dbReference type="AlphaFoldDB" id="A0A5N0EI56"/>
<dbReference type="InterPro" id="IPR013207">
    <property type="entry name" value="LGFP"/>
</dbReference>
<comment type="caution">
    <text evidence="1">The sequence shown here is derived from an EMBL/GenBank/DDBJ whole genome shotgun (WGS) entry which is preliminary data.</text>
</comment>
<dbReference type="EMBL" id="VXLC01000003">
    <property type="protein sequence ID" value="KAA8889077.1"/>
    <property type="molecule type" value="Genomic_DNA"/>
</dbReference>
<reference evidence="1 2" key="1">
    <citation type="submission" date="2019-09" db="EMBL/GenBank/DDBJ databases">
        <authorList>
            <person name="Wang X."/>
        </authorList>
    </citation>
    <scope>NUCLEOTIDE SEQUENCE [LARGE SCALE GENOMIC DNA]</scope>
    <source>
        <strain evidence="1 2">CICC 11023</strain>
    </source>
</reference>
<dbReference type="RefSeq" id="WP_150401352.1">
    <property type="nucleotide sequence ID" value="NZ_VXLC01000003.1"/>
</dbReference>
<gene>
    <name evidence="1" type="ORF">F3087_08825</name>
</gene>
<keyword evidence="2" id="KW-1185">Reference proteome</keyword>
<proteinExistence type="predicted"/>
<protein>
    <recommendedName>
        <fullName evidence="3">LGFP repeat-containing protein</fullName>
    </recommendedName>
</protein>
<dbReference type="OrthoDB" id="5148901at2"/>